<dbReference type="GO" id="GO:0003724">
    <property type="term" value="F:RNA helicase activity"/>
    <property type="evidence" value="ECO:0007669"/>
    <property type="project" value="UniProtKB-EC"/>
</dbReference>
<evidence type="ECO:0000256" key="6">
    <source>
        <dbReference type="ARBA" id="ARBA00022840"/>
    </source>
</evidence>
<keyword evidence="3 11" id="KW-0547">Nucleotide-binding</keyword>
<dbReference type="InterPro" id="IPR044742">
    <property type="entry name" value="DEAD/DEAH_RhlB"/>
</dbReference>
<evidence type="ECO:0000313" key="15">
    <source>
        <dbReference type="EMBL" id="TSJ45454.1"/>
    </source>
</evidence>
<evidence type="ECO:0000313" key="16">
    <source>
        <dbReference type="Proteomes" id="UP000316008"/>
    </source>
</evidence>
<dbReference type="PANTHER" id="PTHR47959">
    <property type="entry name" value="ATP-DEPENDENT RNA HELICASE RHLE-RELATED"/>
    <property type="match status" value="1"/>
</dbReference>
<dbReference type="GO" id="GO:0003676">
    <property type="term" value="F:nucleic acid binding"/>
    <property type="evidence" value="ECO:0007669"/>
    <property type="project" value="InterPro"/>
</dbReference>
<dbReference type="RefSeq" id="WP_144332410.1">
    <property type="nucleotide sequence ID" value="NZ_VLPL01000003.1"/>
</dbReference>
<evidence type="ECO:0000256" key="2">
    <source>
        <dbReference type="ARBA" id="ARBA00022490"/>
    </source>
</evidence>
<sequence>MQFDELNLLPHLLDALKELEYTTPTPIQEQSIPSLLEGKDLFGCAQTGTGKTAAFALPILQHLEPEGPVKGKRPIRCLVLAPTRELANQINDSFKAYGKFSKLRSMVIFGGVNQNKQVNQLNAGVDILVATPGRLLDLMNQGHIHLSKITHFVLDEADRMLDMGFIHDIKKILPRLPKNKQNIFFSATISPTIMELAGTILFDPVNVRVTPVSSTAEIVDQFVYYVEKADKRAFLKQLIKSENISHAIVFTRTKHGADRVARELTKSGHKAEAIHGDKSQNARERALAGFKNRTVNFLVATDIASRGIDIDQLEYVINFEIPEVAETYVHRIGRTGRAGSSGVAYTMCSSEEKGSLKAIQKLINQQIPERTLK</sequence>
<dbReference type="GO" id="GO:0042255">
    <property type="term" value="P:ribosome assembly"/>
    <property type="evidence" value="ECO:0007669"/>
    <property type="project" value="UniProtKB-ARBA"/>
</dbReference>
<dbReference type="PROSITE" id="PS51192">
    <property type="entry name" value="HELICASE_ATP_BIND_1"/>
    <property type="match status" value="1"/>
</dbReference>
<dbReference type="PROSITE" id="PS51194">
    <property type="entry name" value="HELICASE_CTER"/>
    <property type="match status" value="1"/>
</dbReference>
<dbReference type="Proteomes" id="UP000316008">
    <property type="component" value="Unassembled WGS sequence"/>
</dbReference>
<dbReference type="SUPFAM" id="SSF52540">
    <property type="entry name" value="P-loop containing nucleoside triphosphate hydrolases"/>
    <property type="match status" value="1"/>
</dbReference>
<feature type="short sequence motif" description="Q motif" evidence="10">
    <location>
        <begin position="1"/>
        <end position="29"/>
    </location>
</feature>
<evidence type="ECO:0000259" key="14">
    <source>
        <dbReference type="PROSITE" id="PS51195"/>
    </source>
</evidence>
<evidence type="ECO:0000256" key="7">
    <source>
        <dbReference type="ARBA" id="ARBA00038437"/>
    </source>
</evidence>
<evidence type="ECO:0000256" key="9">
    <source>
        <dbReference type="ARBA" id="ARBA00074363"/>
    </source>
</evidence>
<dbReference type="Gene3D" id="3.40.50.300">
    <property type="entry name" value="P-loop containing nucleotide triphosphate hydrolases"/>
    <property type="match status" value="2"/>
</dbReference>
<evidence type="ECO:0000259" key="13">
    <source>
        <dbReference type="PROSITE" id="PS51194"/>
    </source>
</evidence>
<dbReference type="CDD" id="cd18787">
    <property type="entry name" value="SF2_C_DEAD"/>
    <property type="match status" value="1"/>
</dbReference>
<protein>
    <recommendedName>
        <fullName evidence="9">DEAD-box ATP-dependent RNA helicase RhpA</fullName>
        <ecNumber evidence="1">3.6.4.13</ecNumber>
    </recommendedName>
</protein>
<dbReference type="GO" id="GO:0016787">
    <property type="term" value="F:hydrolase activity"/>
    <property type="evidence" value="ECO:0007669"/>
    <property type="project" value="UniProtKB-KW"/>
</dbReference>
<accession>A0A556MZW3</accession>
<dbReference type="GO" id="GO:0009266">
    <property type="term" value="P:response to temperature stimulus"/>
    <property type="evidence" value="ECO:0007669"/>
    <property type="project" value="UniProtKB-ARBA"/>
</dbReference>
<evidence type="ECO:0000256" key="8">
    <source>
        <dbReference type="ARBA" id="ARBA00047984"/>
    </source>
</evidence>
<keyword evidence="16" id="KW-1185">Reference proteome</keyword>
<dbReference type="OrthoDB" id="9785240at2"/>
<evidence type="ECO:0000256" key="4">
    <source>
        <dbReference type="ARBA" id="ARBA00022801"/>
    </source>
</evidence>
<keyword evidence="4 11" id="KW-0378">Hydrolase</keyword>
<dbReference type="EC" id="3.6.4.13" evidence="1"/>
<evidence type="ECO:0000256" key="1">
    <source>
        <dbReference type="ARBA" id="ARBA00012552"/>
    </source>
</evidence>
<evidence type="ECO:0000256" key="5">
    <source>
        <dbReference type="ARBA" id="ARBA00022806"/>
    </source>
</evidence>
<organism evidence="15 16">
    <name type="scientific">Fluviicola chungangensis</name>
    <dbReference type="NCBI Taxonomy" id="2597671"/>
    <lineage>
        <taxon>Bacteria</taxon>
        <taxon>Pseudomonadati</taxon>
        <taxon>Bacteroidota</taxon>
        <taxon>Flavobacteriia</taxon>
        <taxon>Flavobacteriales</taxon>
        <taxon>Crocinitomicaceae</taxon>
        <taxon>Fluviicola</taxon>
    </lineage>
</organism>
<dbReference type="SMART" id="SM00487">
    <property type="entry name" value="DEXDc"/>
    <property type="match status" value="1"/>
</dbReference>
<keyword evidence="2" id="KW-0963">Cytoplasm</keyword>
<dbReference type="InterPro" id="IPR027417">
    <property type="entry name" value="P-loop_NTPase"/>
</dbReference>
<dbReference type="InterPro" id="IPR011545">
    <property type="entry name" value="DEAD/DEAH_box_helicase_dom"/>
</dbReference>
<dbReference type="SMART" id="SM00490">
    <property type="entry name" value="HELICc"/>
    <property type="match status" value="1"/>
</dbReference>
<evidence type="ECO:0000259" key="12">
    <source>
        <dbReference type="PROSITE" id="PS51192"/>
    </source>
</evidence>
<dbReference type="InterPro" id="IPR014014">
    <property type="entry name" value="RNA_helicase_DEAD_Q_motif"/>
</dbReference>
<dbReference type="CDD" id="cd00268">
    <property type="entry name" value="DEADc"/>
    <property type="match status" value="1"/>
</dbReference>
<evidence type="ECO:0000256" key="3">
    <source>
        <dbReference type="ARBA" id="ARBA00022741"/>
    </source>
</evidence>
<dbReference type="Pfam" id="PF00270">
    <property type="entry name" value="DEAD"/>
    <property type="match status" value="1"/>
</dbReference>
<dbReference type="EMBL" id="VLPL01000003">
    <property type="protein sequence ID" value="TSJ45454.1"/>
    <property type="molecule type" value="Genomic_DNA"/>
</dbReference>
<feature type="domain" description="DEAD-box RNA helicase Q" evidence="14">
    <location>
        <begin position="1"/>
        <end position="29"/>
    </location>
</feature>
<dbReference type="InterPro" id="IPR050079">
    <property type="entry name" value="DEAD_box_RNA_helicase"/>
</dbReference>
<dbReference type="InterPro" id="IPR000629">
    <property type="entry name" value="RNA-helicase_DEAD-box_CS"/>
</dbReference>
<dbReference type="PROSITE" id="PS00039">
    <property type="entry name" value="DEAD_ATP_HELICASE"/>
    <property type="match status" value="1"/>
</dbReference>
<proteinExistence type="inferred from homology"/>
<comment type="catalytic activity">
    <reaction evidence="8">
        <text>ATP + H2O = ADP + phosphate + H(+)</text>
        <dbReference type="Rhea" id="RHEA:13065"/>
        <dbReference type="ChEBI" id="CHEBI:15377"/>
        <dbReference type="ChEBI" id="CHEBI:15378"/>
        <dbReference type="ChEBI" id="CHEBI:30616"/>
        <dbReference type="ChEBI" id="CHEBI:43474"/>
        <dbReference type="ChEBI" id="CHEBI:456216"/>
        <dbReference type="EC" id="3.6.4.13"/>
    </reaction>
</comment>
<evidence type="ECO:0000256" key="10">
    <source>
        <dbReference type="PROSITE-ProRule" id="PRU00552"/>
    </source>
</evidence>
<comment type="caution">
    <text evidence="15">The sequence shown here is derived from an EMBL/GenBank/DDBJ whole genome shotgun (WGS) entry which is preliminary data.</text>
</comment>
<feature type="domain" description="Helicase ATP-binding" evidence="12">
    <location>
        <begin position="32"/>
        <end position="207"/>
    </location>
</feature>
<comment type="similarity">
    <text evidence="7 11">Belongs to the DEAD box helicase family.</text>
</comment>
<dbReference type="GO" id="GO:0005524">
    <property type="term" value="F:ATP binding"/>
    <property type="evidence" value="ECO:0007669"/>
    <property type="project" value="UniProtKB-KW"/>
</dbReference>
<evidence type="ECO:0000256" key="11">
    <source>
        <dbReference type="RuleBase" id="RU000492"/>
    </source>
</evidence>
<dbReference type="PROSITE" id="PS51195">
    <property type="entry name" value="Q_MOTIF"/>
    <property type="match status" value="1"/>
</dbReference>
<dbReference type="GO" id="GO:0005829">
    <property type="term" value="C:cytosol"/>
    <property type="evidence" value="ECO:0007669"/>
    <property type="project" value="TreeGrafter"/>
</dbReference>
<dbReference type="AlphaFoldDB" id="A0A556MZW3"/>
<dbReference type="FunFam" id="3.40.50.300:FF:000108">
    <property type="entry name" value="ATP-dependent RNA helicase RhlE"/>
    <property type="match status" value="1"/>
</dbReference>
<reference evidence="15 16" key="1">
    <citation type="submission" date="2019-07" db="EMBL/GenBank/DDBJ databases">
        <authorList>
            <person name="Huq M.A."/>
        </authorList>
    </citation>
    <scope>NUCLEOTIDE SEQUENCE [LARGE SCALE GENOMIC DNA]</scope>
    <source>
        <strain evidence="15 16">MAH-3</strain>
    </source>
</reference>
<name>A0A556MZW3_9FLAO</name>
<dbReference type="PANTHER" id="PTHR47959:SF13">
    <property type="entry name" value="ATP-DEPENDENT RNA HELICASE RHLE"/>
    <property type="match status" value="1"/>
</dbReference>
<keyword evidence="6 11" id="KW-0067">ATP-binding</keyword>
<gene>
    <name evidence="15" type="ORF">FO442_06780</name>
</gene>
<keyword evidence="5 11" id="KW-0347">Helicase</keyword>
<dbReference type="InterPro" id="IPR014001">
    <property type="entry name" value="Helicase_ATP-bd"/>
</dbReference>
<feature type="domain" description="Helicase C-terminal" evidence="13">
    <location>
        <begin position="218"/>
        <end position="373"/>
    </location>
</feature>
<dbReference type="InterPro" id="IPR001650">
    <property type="entry name" value="Helicase_C-like"/>
</dbReference>
<dbReference type="Pfam" id="PF00271">
    <property type="entry name" value="Helicase_C"/>
    <property type="match status" value="1"/>
</dbReference>